<comment type="caution">
    <text evidence="1">The sequence shown here is derived from an EMBL/GenBank/DDBJ whole genome shotgun (WGS) entry which is preliminary data.</text>
</comment>
<dbReference type="Proteomes" id="UP000046784">
    <property type="component" value="Unassembled WGS sequence"/>
</dbReference>
<dbReference type="EMBL" id="CGCB01000018">
    <property type="protein sequence ID" value="CFR05750.1"/>
    <property type="molecule type" value="Genomic_DNA"/>
</dbReference>
<organism evidence="1 2">
    <name type="scientific">Yersinia frederiksenii</name>
    <dbReference type="NCBI Taxonomy" id="29484"/>
    <lineage>
        <taxon>Bacteria</taxon>
        <taxon>Pseudomonadati</taxon>
        <taxon>Pseudomonadota</taxon>
        <taxon>Gammaproteobacteria</taxon>
        <taxon>Enterobacterales</taxon>
        <taxon>Yersiniaceae</taxon>
        <taxon>Yersinia</taxon>
    </lineage>
</organism>
<gene>
    <name evidence="1" type="ORF">ERS008524_02833</name>
</gene>
<protein>
    <submittedName>
        <fullName evidence="1">Uncharacterized protein</fullName>
    </submittedName>
</protein>
<proteinExistence type="predicted"/>
<evidence type="ECO:0000313" key="1">
    <source>
        <dbReference type="EMBL" id="CFR05750.1"/>
    </source>
</evidence>
<sequence>MSGRSDSEMFSRMGINGYLNQGLYKTKRKTAPN</sequence>
<reference evidence="1 2" key="1">
    <citation type="submission" date="2015-03" db="EMBL/GenBank/DDBJ databases">
        <authorList>
            <consortium name="Pathogen Informatics"/>
            <person name="Murphy D."/>
        </authorList>
    </citation>
    <scope>NUCLEOTIDE SEQUENCE [LARGE SCALE GENOMIC DNA]</scope>
    <source>
        <strain evidence="1 2">3400/83</strain>
    </source>
</reference>
<accession>A0AAI8ZSJ0</accession>
<dbReference type="AlphaFoldDB" id="A0AAI8ZSJ0"/>
<name>A0AAI8ZSJ0_YERFR</name>
<evidence type="ECO:0000313" key="2">
    <source>
        <dbReference type="Proteomes" id="UP000046784"/>
    </source>
</evidence>